<dbReference type="AlphaFoldDB" id="A0A9D1K732"/>
<reference evidence="9" key="2">
    <citation type="journal article" date="2021" name="PeerJ">
        <title>Extensive microbial diversity within the chicken gut microbiome revealed by metagenomics and culture.</title>
        <authorList>
            <person name="Gilroy R."/>
            <person name="Ravi A."/>
            <person name="Getino M."/>
            <person name="Pursley I."/>
            <person name="Horton D.L."/>
            <person name="Alikhan N.F."/>
            <person name="Baker D."/>
            <person name="Gharbi K."/>
            <person name="Hall N."/>
            <person name="Watson M."/>
            <person name="Adriaenssens E.M."/>
            <person name="Foster-Nyarko E."/>
            <person name="Jarju S."/>
            <person name="Secka A."/>
            <person name="Antonio M."/>
            <person name="Oren A."/>
            <person name="Chaudhuri R.R."/>
            <person name="La Ragione R."/>
            <person name="Hildebrand F."/>
            <person name="Pallen M.J."/>
        </authorList>
    </citation>
    <scope>NUCLEOTIDE SEQUENCE</scope>
    <source>
        <strain evidence="9">13766</strain>
    </source>
</reference>
<dbReference type="InterPro" id="IPR003439">
    <property type="entry name" value="ABC_transporter-like_ATP-bd"/>
</dbReference>
<dbReference type="PANTHER" id="PTHR24221">
    <property type="entry name" value="ATP-BINDING CASSETTE SUB-FAMILY B"/>
    <property type="match status" value="1"/>
</dbReference>
<gene>
    <name evidence="9" type="ORF">IAA84_10110</name>
</gene>
<proteinExistence type="predicted"/>
<dbReference type="SUPFAM" id="SSF90123">
    <property type="entry name" value="ABC transporter transmembrane region"/>
    <property type="match status" value="2"/>
</dbReference>
<protein>
    <submittedName>
        <fullName evidence="9">ABC transporter ATP-binding protein</fullName>
    </submittedName>
</protein>
<evidence type="ECO:0000313" key="9">
    <source>
        <dbReference type="EMBL" id="HIS93357.1"/>
    </source>
</evidence>
<dbReference type="Pfam" id="PF00005">
    <property type="entry name" value="ABC_tran"/>
    <property type="match status" value="1"/>
</dbReference>
<sequence length="609" mass="68946">MKDARRVLDTYKKLLSIIARRAPLMVAMTFVLAIVSGALSFASPLVNQHIVDDGLQVASGAMAFGDYIPWLALLVVTMVLPPVINELCIYGYIEPRSQMILNTDYKGEMLQKLGRAKYEHFESSQSVEIIDKATSRAMNSARHLYPMYLFFALSGAVASIGLLWQLGQAKWWLILTTLIPFALQRWYDARHSYNIYDELEHYWNKERRYSILAGFLKSRDYLYEGKLNASSDFLIETYRNRLHARNKEYEKYYFKHLKRHMLRAGSIMNLASLGNALLLLYLYSQGEISVGALVALTMMVFSSLPTHLNDMTSIITWAGYHIQFTDYYDKFFALSEDGAPGKAVPAPETFDIEFRDVWFRYPGGEDNPYILKGLSFHLAEGEKISIVGANGEGKSTMIKLLLGLFEPERGQILLGGRPIGEYTREQRNRVFAPVFQDFMRYSISLRENIAVGDIELLHDESAILAAAEKGQAKKIASGLKDGMDTLLGRDFEGGVDLSGGQWQRIALSRAFMGDKPILLLDEPTSQLDPMAESRLYSEFHALAEGKTAIFITHRLASTMITDRILVLAGGRVSEEGNHEQLMQRGGLYRAMFDAQRKWYDHAEEEEAMA</sequence>
<keyword evidence="3" id="KW-0547">Nucleotide-binding</keyword>
<dbReference type="Proteomes" id="UP000824140">
    <property type="component" value="Unassembled WGS sequence"/>
</dbReference>
<dbReference type="GO" id="GO:0016887">
    <property type="term" value="F:ATP hydrolysis activity"/>
    <property type="evidence" value="ECO:0007669"/>
    <property type="project" value="InterPro"/>
</dbReference>
<evidence type="ECO:0000256" key="6">
    <source>
        <dbReference type="ARBA" id="ARBA00023136"/>
    </source>
</evidence>
<dbReference type="SMART" id="SM00382">
    <property type="entry name" value="AAA"/>
    <property type="match status" value="1"/>
</dbReference>
<dbReference type="PANTHER" id="PTHR24221:SF646">
    <property type="entry name" value="HAEMOLYSIN SECRETION ATP-BINDING PROTEIN"/>
    <property type="match status" value="1"/>
</dbReference>
<keyword evidence="6 7" id="KW-0472">Membrane</keyword>
<feature type="transmembrane region" description="Helical" evidence="7">
    <location>
        <begin position="145"/>
        <end position="164"/>
    </location>
</feature>
<name>A0A9D1K732_9FIRM</name>
<dbReference type="PROSITE" id="PS00211">
    <property type="entry name" value="ABC_TRANSPORTER_1"/>
    <property type="match status" value="1"/>
</dbReference>
<feature type="transmembrane region" description="Helical" evidence="7">
    <location>
        <begin position="21"/>
        <end position="47"/>
    </location>
</feature>
<evidence type="ECO:0000256" key="4">
    <source>
        <dbReference type="ARBA" id="ARBA00022840"/>
    </source>
</evidence>
<evidence type="ECO:0000313" key="10">
    <source>
        <dbReference type="Proteomes" id="UP000824140"/>
    </source>
</evidence>
<comment type="subcellular location">
    <subcellularLocation>
        <location evidence="1">Cell membrane</location>
        <topology evidence="1">Multi-pass membrane protein</topology>
    </subcellularLocation>
</comment>
<dbReference type="EMBL" id="DVJN01000195">
    <property type="protein sequence ID" value="HIS93357.1"/>
    <property type="molecule type" value="Genomic_DNA"/>
</dbReference>
<dbReference type="SUPFAM" id="SSF52540">
    <property type="entry name" value="P-loop containing nucleoside triphosphate hydrolases"/>
    <property type="match status" value="1"/>
</dbReference>
<evidence type="ECO:0000256" key="1">
    <source>
        <dbReference type="ARBA" id="ARBA00004651"/>
    </source>
</evidence>
<reference evidence="9" key="1">
    <citation type="submission" date="2020-10" db="EMBL/GenBank/DDBJ databases">
        <authorList>
            <person name="Gilroy R."/>
        </authorList>
    </citation>
    <scope>NUCLEOTIDE SEQUENCE</scope>
    <source>
        <strain evidence="9">13766</strain>
    </source>
</reference>
<dbReference type="Gene3D" id="1.20.1560.10">
    <property type="entry name" value="ABC transporter type 1, transmembrane domain"/>
    <property type="match status" value="1"/>
</dbReference>
<evidence type="ECO:0000256" key="2">
    <source>
        <dbReference type="ARBA" id="ARBA00022692"/>
    </source>
</evidence>
<feature type="domain" description="ABC transporter" evidence="8">
    <location>
        <begin position="352"/>
        <end position="594"/>
    </location>
</feature>
<dbReference type="InterPro" id="IPR017871">
    <property type="entry name" value="ABC_transporter-like_CS"/>
</dbReference>
<keyword evidence="5 7" id="KW-1133">Transmembrane helix</keyword>
<accession>A0A9D1K732</accession>
<dbReference type="GO" id="GO:0034040">
    <property type="term" value="F:ATPase-coupled lipid transmembrane transporter activity"/>
    <property type="evidence" value="ECO:0007669"/>
    <property type="project" value="TreeGrafter"/>
</dbReference>
<dbReference type="InterPro" id="IPR039421">
    <property type="entry name" value="Type_1_exporter"/>
</dbReference>
<dbReference type="GO" id="GO:0005886">
    <property type="term" value="C:plasma membrane"/>
    <property type="evidence" value="ECO:0007669"/>
    <property type="project" value="UniProtKB-SubCell"/>
</dbReference>
<keyword evidence="2 7" id="KW-0812">Transmembrane</keyword>
<comment type="caution">
    <text evidence="9">The sequence shown here is derived from an EMBL/GenBank/DDBJ whole genome shotgun (WGS) entry which is preliminary data.</text>
</comment>
<evidence type="ECO:0000256" key="3">
    <source>
        <dbReference type="ARBA" id="ARBA00022741"/>
    </source>
</evidence>
<dbReference type="InterPro" id="IPR003593">
    <property type="entry name" value="AAA+_ATPase"/>
</dbReference>
<feature type="transmembrane region" description="Helical" evidence="7">
    <location>
        <begin position="67"/>
        <end position="93"/>
    </location>
</feature>
<dbReference type="PROSITE" id="PS50893">
    <property type="entry name" value="ABC_TRANSPORTER_2"/>
    <property type="match status" value="1"/>
</dbReference>
<dbReference type="Gene3D" id="3.40.50.300">
    <property type="entry name" value="P-loop containing nucleotide triphosphate hydrolases"/>
    <property type="match status" value="1"/>
</dbReference>
<evidence type="ECO:0000256" key="7">
    <source>
        <dbReference type="SAM" id="Phobius"/>
    </source>
</evidence>
<dbReference type="GO" id="GO:0005524">
    <property type="term" value="F:ATP binding"/>
    <property type="evidence" value="ECO:0007669"/>
    <property type="project" value="UniProtKB-KW"/>
</dbReference>
<evidence type="ECO:0000256" key="5">
    <source>
        <dbReference type="ARBA" id="ARBA00022989"/>
    </source>
</evidence>
<dbReference type="InterPro" id="IPR036640">
    <property type="entry name" value="ABC1_TM_sf"/>
</dbReference>
<keyword evidence="4 9" id="KW-0067">ATP-binding</keyword>
<evidence type="ECO:0000259" key="8">
    <source>
        <dbReference type="PROSITE" id="PS50893"/>
    </source>
</evidence>
<organism evidence="9 10">
    <name type="scientific">Candidatus Alectryocaccomicrobium excrementavium</name>
    <dbReference type="NCBI Taxonomy" id="2840668"/>
    <lineage>
        <taxon>Bacteria</taxon>
        <taxon>Bacillati</taxon>
        <taxon>Bacillota</taxon>
        <taxon>Clostridia</taxon>
        <taxon>Candidatus Alectryocaccomicrobium</taxon>
    </lineage>
</organism>
<dbReference type="InterPro" id="IPR027417">
    <property type="entry name" value="P-loop_NTPase"/>
</dbReference>